<evidence type="ECO:0000256" key="1">
    <source>
        <dbReference type="SAM" id="MobiDB-lite"/>
    </source>
</evidence>
<sequence length="256" mass="27014">MKLKTLEVDGKTYAEVQDGKPVYVEDDGKEVAFDAPGTRNTISRLNAEAKSHREAKEAAEKALKGFEGIEDPAAAIKALETVANLDSKKLIDAGEVEKVKAEASKAFQAQLDEANSKTKALEDQLYAEKIGGSFARSKVIAEKFAIPADLVQARFGSAFKVEDGKTVAYDANGNKIFSAARPGELADFDEALQVLVDQYPYKDQILKGSGASGGGAGGSGGGQGGARTMSREQFSKLSPTEQMAAVTGDKAVTLTD</sequence>
<reference evidence="3" key="1">
    <citation type="submission" date="2024-05" db="EMBL/GenBank/DDBJ databases">
        <authorList>
            <person name="Luo Y.-C."/>
            <person name="Nicholds J."/>
            <person name="Mortimer T."/>
            <person name="Maboni G."/>
        </authorList>
    </citation>
    <scope>NUCLEOTIDE SEQUENCE</scope>
    <source>
        <strain evidence="3">151836</strain>
    </source>
</reference>
<organism evidence="3">
    <name type="scientific">Castellaniella ginsengisoli</name>
    <dbReference type="NCBI Taxonomy" id="546114"/>
    <lineage>
        <taxon>Bacteria</taxon>
        <taxon>Pseudomonadati</taxon>
        <taxon>Pseudomonadota</taxon>
        <taxon>Betaproteobacteria</taxon>
        <taxon>Burkholderiales</taxon>
        <taxon>Alcaligenaceae</taxon>
        <taxon>Castellaniella</taxon>
    </lineage>
</organism>
<dbReference type="EMBL" id="CP158254">
    <property type="protein sequence ID" value="XDJ48321.1"/>
    <property type="molecule type" value="Genomic_DNA"/>
</dbReference>
<dbReference type="RefSeq" id="WP_368640473.1">
    <property type="nucleotide sequence ID" value="NZ_CP158254.1"/>
</dbReference>
<dbReference type="Pfam" id="PF20356">
    <property type="entry name" value="DUF6651"/>
    <property type="match status" value="1"/>
</dbReference>
<feature type="compositionally biased region" description="Gly residues" evidence="1">
    <location>
        <begin position="210"/>
        <end position="225"/>
    </location>
</feature>
<protein>
    <submittedName>
        <fullName evidence="3">DUF6651 domain-containing protein</fullName>
    </submittedName>
</protein>
<dbReference type="InterPro" id="IPR046593">
    <property type="entry name" value="DUF6651"/>
</dbReference>
<feature type="region of interest" description="Disordered" evidence="1">
    <location>
        <begin position="210"/>
        <end position="256"/>
    </location>
</feature>
<gene>
    <name evidence="3" type="ORF">ABRZ04_04460</name>
</gene>
<accession>A0AB39D2M1</accession>
<proteinExistence type="predicted"/>
<dbReference type="AlphaFoldDB" id="A0AB39D2M1"/>
<evidence type="ECO:0000313" key="3">
    <source>
        <dbReference type="EMBL" id="XDJ48321.1"/>
    </source>
</evidence>
<feature type="domain" description="DUF6651" evidence="2">
    <location>
        <begin position="113"/>
        <end position="218"/>
    </location>
</feature>
<evidence type="ECO:0000259" key="2">
    <source>
        <dbReference type="Pfam" id="PF20356"/>
    </source>
</evidence>
<name>A0AB39D2M1_9BURK</name>